<dbReference type="Pfam" id="PF16657">
    <property type="entry name" value="Malt_amylase_C"/>
    <property type="match status" value="1"/>
</dbReference>
<dbReference type="SMART" id="SM00642">
    <property type="entry name" value="Aamy"/>
    <property type="match status" value="1"/>
</dbReference>
<keyword evidence="1 6" id="KW-0378">Hydrolase</keyword>
<evidence type="ECO:0000313" key="6">
    <source>
        <dbReference type="EMBL" id="QFI56436.1"/>
    </source>
</evidence>
<dbReference type="CDD" id="cd11338">
    <property type="entry name" value="AmyAc_CMD"/>
    <property type="match status" value="1"/>
</dbReference>
<reference evidence="6 7" key="1">
    <citation type="submission" date="2019-05" db="EMBL/GenBank/DDBJ databases">
        <title>OXA-830, a novel chromosomally encoded expanded-spectrum class D beta-lactamase in Aeromonas simiae.</title>
        <authorList>
            <person name="Zhou W."/>
            <person name="Chen Q."/>
        </authorList>
    </citation>
    <scope>NUCLEOTIDE SEQUENCE [LARGE SCALE GENOMIC DNA]</scope>
    <source>
        <strain evidence="6 7">A6</strain>
    </source>
</reference>
<dbReference type="GO" id="GO:0005975">
    <property type="term" value="P:carbohydrate metabolic process"/>
    <property type="evidence" value="ECO:0007669"/>
    <property type="project" value="InterPro"/>
</dbReference>
<name>A0A5J6WZ81_9GAMM</name>
<dbReference type="KEGG" id="asim:FE240_18165"/>
<evidence type="ECO:0000313" key="7">
    <source>
        <dbReference type="Proteomes" id="UP000594034"/>
    </source>
</evidence>
<feature type="site" description="Transition state stabilizer" evidence="4">
    <location>
        <position position="445"/>
    </location>
</feature>
<dbReference type="PIRSF" id="PIRSF036918">
    <property type="entry name" value="Maltodextrin_glucosidase"/>
    <property type="match status" value="1"/>
</dbReference>
<feature type="domain" description="Glycosyl hydrolase family 13 catalytic" evidence="5">
    <location>
        <begin position="127"/>
        <end position="518"/>
    </location>
</feature>
<dbReference type="InterPro" id="IPR014756">
    <property type="entry name" value="Ig_E-set"/>
</dbReference>
<accession>A0A5J6WZ81</accession>
<dbReference type="CDD" id="cd02857">
    <property type="entry name" value="E_set_CDase_PDE_N"/>
    <property type="match status" value="1"/>
</dbReference>
<feature type="active site" description="Proton donor" evidence="3">
    <location>
        <position position="370"/>
    </location>
</feature>
<dbReference type="SUPFAM" id="SSF81296">
    <property type="entry name" value="E set domains"/>
    <property type="match status" value="1"/>
</dbReference>
<dbReference type="InterPro" id="IPR017853">
    <property type="entry name" value="GH"/>
</dbReference>
<dbReference type="PANTHER" id="PTHR10357">
    <property type="entry name" value="ALPHA-AMYLASE FAMILY MEMBER"/>
    <property type="match status" value="1"/>
</dbReference>
<dbReference type="SUPFAM" id="SSF51445">
    <property type="entry name" value="(Trans)glycosidases"/>
    <property type="match status" value="1"/>
</dbReference>
<evidence type="ECO:0000259" key="5">
    <source>
        <dbReference type="SMART" id="SM00642"/>
    </source>
</evidence>
<feature type="active site" description="Nucleophile" evidence="3">
    <location>
        <position position="333"/>
    </location>
</feature>
<dbReference type="NCBIfam" id="NF008051">
    <property type="entry name" value="PRK10785.1"/>
    <property type="match status" value="1"/>
</dbReference>
<dbReference type="EC" id="3.2.1.20" evidence="6"/>
<proteinExistence type="predicted"/>
<evidence type="ECO:0000256" key="3">
    <source>
        <dbReference type="PIRSR" id="PIRSR036918-50"/>
    </source>
</evidence>
<protein>
    <submittedName>
        <fullName evidence="6">Maltodextrin glucosidase</fullName>
        <ecNumber evidence="6">3.2.1.20</ecNumber>
    </submittedName>
</protein>
<dbReference type="Proteomes" id="UP000594034">
    <property type="component" value="Chromosome"/>
</dbReference>
<dbReference type="InterPro" id="IPR006047">
    <property type="entry name" value="GH13_cat_dom"/>
</dbReference>
<dbReference type="RefSeq" id="WP_193002845.1">
    <property type="nucleotide sequence ID" value="NZ_CP040449.1"/>
</dbReference>
<dbReference type="Gene3D" id="2.60.40.1180">
    <property type="entry name" value="Golgi alpha-mannosidase II"/>
    <property type="match status" value="1"/>
</dbReference>
<dbReference type="InterPro" id="IPR004185">
    <property type="entry name" value="Glyco_hydro_13_lg-like_dom"/>
</dbReference>
<sequence>MTPPFLFHPQVSPWFRATHDQLLLTLFSDAETAFDQVLLRLEPDNEEELHPMALLEQRGRLQIWQIAVPLPRGQEHHRYCFKCLTDDGQWWLHGGGCDPAMPARDTHFRYNSRHRPPAWVQDQVFYQIFPDRFCNGDPSLDVQTGDYDYRNRPVIHKAWGEPVSAQGEGTAACEFYGGDLAGIDQKLHYLQSLGVSALYLNPIFASPSNHKYDTQDYYRVDPHFGSNAQFAELTRNLRQRGMRLVLDAVVNHTSTEHPWFAPPAGAHRNPASPWRSFYTFDAEGDYVSWKGIRSLPKLDFASEQVQDAVYRADDAILRHWMRPPYLIDGWRLDVIHMLGEEGCAQGNRHHVRAIRTAIKQENPDAYVLGEHFFEASQWLQGDQEDGAMNYYGFAHPIRAFLAGKDIAYHPIKISAAGLDQWLRQARAHIPFANQLAQFNLLDSHDTARFLQLLDGDRTRMTLAVTLLMTYIGVPCIYYGDEVGMLGGNDPDCRRCFPWETTHWDHALHERYRHLIRLRRQRPALRRGDCQTLYAGDHTLAFARTLESDQVVVACNRHPTNPRTLTLPLWQTGASATRFRDASSGERFELVQGELQLTLPPGAARVLIAT</sequence>
<dbReference type="AlphaFoldDB" id="A0A5J6WZ81"/>
<dbReference type="InterPro" id="IPR017069">
    <property type="entry name" value="MalZ"/>
</dbReference>
<evidence type="ECO:0000256" key="4">
    <source>
        <dbReference type="PIRSR" id="PIRSR036918-51"/>
    </source>
</evidence>
<dbReference type="InterPro" id="IPR032091">
    <property type="entry name" value="Malt_amylase-like_C"/>
</dbReference>
<dbReference type="Gene3D" id="3.20.20.80">
    <property type="entry name" value="Glycosidases"/>
    <property type="match status" value="1"/>
</dbReference>
<gene>
    <name evidence="6" type="primary">malZ</name>
    <name evidence="6" type="ORF">FE240_18165</name>
</gene>
<evidence type="ECO:0000256" key="2">
    <source>
        <dbReference type="ARBA" id="ARBA00023295"/>
    </source>
</evidence>
<dbReference type="GO" id="GO:0004558">
    <property type="term" value="F:alpha-1,4-glucosidase activity"/>
    <property type="evidence" value="ECO:0007669"/>
    <property type="project" value="UniProtKB-EC"/>
</dbReference>
<keyword evidence="7" id="KW-1185">Reference proteome</keyword>
<dbReference type="GO" id="GO:0005737">
    <property type="term" value="C:cytoplasm"/>
    <property type="evidence" value="ECO:0007669"/>
    <property type="project" value="InterPro"/>
</dbReference>
<dbReference type="InterPro" id="IPR013780">
    <property type="entry name" value="Glyco_hydro_b"/>
</dbReference>
<dbReference type="PANTHER" id="PTHR10357:SF210">
    <property type="entry name" value="MALTODEXTRIN GLUCOSIDASE"/>
    <property type="match status" value="1"/>
</dbReference>
<keyword evidence="2 6" id="KW-0326">Glycosidase</keyword>
<evidence type="ECO:0000256" key="1">
    <source>
        <dbReference type="ARBA" id="ARBA00022801"/>
    </source>
</evidence>
<dbReference type="SUPFAM" id="SSF51011">
    <property type="entry name" value="Glycosyl hydrolase domain"/>
    <property type="match status" value="1"/>
</dbReference>
<organism evidence="6 7">
    <name type="scientific">Aeromonas simiae</name>
    <dbReference type="NCBI Taxonomy" id="218936"/>
    <lineage>
        <taxon>Bacteria</taxon>
        <taxon>Pseudomonadati</taxon>
        <taxon>Pseudomonadota</taxon>
        <taxon>Gammaproteobacteria</taxon>
        <taxon>Aeromonadales</taxon>
        <taxon>Aeromonadaceae</taxon>
        <taxon>Aeromonas</taxon>
    </lineage>
</organism>
<dbReference type="EMBL" id="CP040449">
    <property type="protein sequence ID" value="QFI56436.1"/>
    <property type="molecule type" value="Genomic_DNA"/>
</dbReference>
<dbReference type="Pfam" id="PF00128">
    <property type="entry name" value="Alpha-amylase"/>
    <property type="match status" value="1"/>
</dbReference>